<gene>
    <name evidence="2" type="ORF">TCARB_1849</name>
</gene>
<evidence type="ECO:0000256" key="1">
    <source>
        <dbReference type="SAM" id="MobiDB-lite"/>
    </source>
</evidence>
<proteinExistence type="predicted"/>
<reference evidence="3" key="1">
    <citation type="book" date="2010" name="EXTREMOPHILES" publisher="0:0-0">
        <title>Complete genome sequences of ten hyperthermophilic archaea reveal their metabolic capabilities and possible ecological roles.</title>
        <editorList>
            <person name="?"/>
        </editorList>
        <authorList>
            <person name="Ravin N.V."/>
            <person name="Mardanov A.V."/>
            <person name="Bonch-Osmolovskaya E.A."/>
            <person name="Skryabin K.G."/>
        </authorList>
    </citation>
    <scope>NUCLEOTIDE SEQUENCE [LARGE SCALE GENOMIC DNA]</scope>
    <source>
        <strain evidence="3">1505</strain>
    </source>
</reference>
<organism evidence="2 3">
    <name type="scientific">Thermofilum adornatum 1505</name>
    <dbReference type="NCBI Taxonomy" id="697581"/>
    <lineage>
        <taxon>Archaea</taxon>
        <taxon>Thermoproteota</taxon>
        <taxon>Thermoprotei</taxon>
        <taxon>Thermofilales</taxon>
        <taxon>Thermofilaceae</taxon>
        <taxon>Thermofilum</taxon>
    </lineage>
</organism>
<dbReference type="GeneID" id="25407258"/>
<sequence>MGEEKKQADSQENKSSGHEEDKSQRQERLDKVLEPRGSTIIFELGSEELKALHELSEYKSYLEHELYSYFISSKTDAEELKLILRQHLGKFLGEGYMDPVWMHRVPLPLGGGYIVFKYYKYGIWKFERAEVYFEDFFLADIDESGILINPNKPEKPKRRFIFHFGEAKVYGFP</sequence>
<feature type="region of interest" description="Disordered" evidence="1">
    <location>
        <begin position="1"/>
        <end position="29"/>
    </location>
</feature>
<evidence type="ECO:0000313" key="2">
    <source>
        <dbReference type="EMBL" id="AJB42885.1"/>
    </source>
</evidence>
<dbReference type="RefSeq" id="WP_052887235.1">
    <property type="nucleotide sequence ID" value="NZ_CP007493.1"/>
</dbReference>
<dbReference type="EMBL" id="CP007493">
    <property type="protein sequence ID" value="AJB42885.1"/>
    <property type="molecule type" value="Genomic_DNA"/>
</dbReference>
<name>A0A3G1A970_9CREN</name>
<dbReference type="KEGG" id="tcb:TCARB_1849"/>
<evidence type="ECO:0000313" key="3">
    <source>
        <dbReference type="Proteomes" id="UP000266720"/>
    </source>
</evidence>
<dbReference type="STRING" id="697581.TCARB_1849"/>
<dbReference type="AlphaFoldDB" id="A0A3G1A970"/>
<dbReference type="Proteomes" id="UP000266720">
    <property type="component" value="Chromosome"/>
</dbReference>
<accession>A0A3G1A970</accession>
<protein>
    <submittedName>
        <fullName evidence="2">Uncharacterized protein</fullName>
    </submittedName>
</protein>